<dbReference type="GO" id="GO:0005634">
    <property type="term" value="C:nucleus"/>
    <property type="evidence" value="ECO:0007669"/>
    <property type="project" value="UniProtKB-SubCell"/>
</dbReference>
<comment type="subcellular location">
    <subcellularLocation>
        <location evidence="1">Nucleus</location>
    </subcellularLocation>
</comment>
<keyword evidence="7" id="KW-1185">Reference proteome</keyword>
<evidence type="ECO:0000256" key="2">
    <source>
        <dbReference type="ARBA" id="ARBA00022763"/>
    </source>
</evidence>
<feature type="compositionally biased region" description="Polar residues" evidence="4">
    <location>
        <begin position="384"/>
        <end position="395"/>
    </location>
</feature>
<keyword evidence="3" id="KW-0539">Nucleus</keyword>
<dbReference type="PANTHER" id="PTHR15107">
    <property type="entry name" value="RETINOBLASTOMA BINDING PROTEIN 8"/>
    <property type="match status" value="1"/>
</dbReference>
<protein>
    <recommendedName>
        <fullName evidence="5">DNA endonuclease activator Ctp1 C-terminal domain-containing protein</fullName>
    </recommendedName>
</protein>
<dbReference type="Pfam" id="PF08573">
    <property type="entry name" value="SAE2"/>
    <property type="match status" value="1"/>
</dbReference>
<evidence type="ECO:0000256" key="1">
    <source>
        <dbReference type="ARBA" id="ARBA00004123"/>
    </source>
</evidence>
<feature type="domain" description="DNA endonuclease activator Ctp1 C-terminal" evidence="5">
    <location>
        <begin position="514"/>
        <end position="549"/>
    </location>
</feature>
<feature type="region of interest" description="Disordered" evidence="4">
    <location>
        <begin position="372"/>
        <end position="484"/>
    </location>
</feature>
<evidence type="ECO:0000259" key="5">
    <source>
        <dbReference type="Pfam" id="PF08573"/>
    </source>
</evidence>
<evidence type="ECO:0000256" key="3">
    <source>
        <dbReference type="ARBA" id="ARBA00023242"/>
    </source>
</evidence>
<organism evidence="6 7">
    <name type="scientific">Nezara viridula</name>
    <name type="common">Southern green stink bug</name>
    <name type="synonym">Cimex viridulus</name>
    <dbReference type="NCBI Taxonomy" id="85310"/>
    <lineage>
        <taxon>Eukaryota</taxon>
        <taxon>Metazoa</taxon>
        <taxon>Ecdysozoa</taxon>
        <taxon>Arthropoda</taxon>
        <taxon>Hexapoda</taxon>
        <taxon>Insecta</taxon>
        <taxon>Pterygota</taxon>
        <taxon>Neoptera</taxon>
        <taxon>Paraneoptera</taxon>
        <taxon>Hemiptera</taxon>
        <taxon>Heteroptera</taxon>
        <taxon>Panheteroptera</taxon>
        <taxon>Pentatomomorpha</taxon>
        <taxon>Pentatomoidea</taxon>
        <taxon>Pentatomidae</taxon>
        <taxon>Pentatominae</taxon>
        <taxon>Nezara</taxon>
    </lineage>
</organism>
<dbReference type="GO" id="GO:0003684">
    <property type="term" value="F:damaged DNA binding"/>
    <property type="evidence" value="ECO:0007669"/>
    <property type="project" value="TreeGrafter"/>
</dbReference>
<dbReference type="Proteomes" id="UP001152798">
    <property type="component" value="Chromosome 3"/>
</dbReference>
<dbReference type="EMBL" id="OV725079">
    <property type="protein sequence ID" value="CAH1397369.1"/>
    <property type="molecule type" value="Genomic_DNA"/>
</dbReference>
<proteinExistence type="predicted"/>
<evidence type="ECO:0000313" key="6">
    <source>
        <dbReference type="EMBL" id="CAH1397369.1"/>
    </source>
</evidence>
<dbReference type="GO" id="GO:0010792">
    <property type="term" value="P:DNA double-strand break processing involved in repair via single-strand annealing"/>
    <property type="evidence" value="ECO:0007669"/>
    <property type="project" value="TreeGrafter"/>
</dbReference>
<dbReference type="InterPro" id="IPR013882">
    <property type="entry name" value="Ctp1_C"/>
</dbReference>
<reference evidence="6" key="1">
    <citation type="submission" date="2022-01" db="EMBL/GenBank/DDBJ databases">
        <authorList>
            <person name="King R."/>
        </authorList>
    </citation>
    <scope>NUCLEOTIDE SEQUENCE</scope>
</reference>
<sequence>MKEKNRSVCELKQIWADMFDENCSHLTDPDNEYLGLLMLLETALSKTKYISSSHSSSKSTCEKHLAELEWKAQECNRLKAEVTRLETTKCHKCSALETELLHYKKQSLEAQNRIKSIANILKLGDNIDDFQGQRKNSAMTLVSQMLFEESPKRKKRRTYSKSPSPRKIYMADTCDGIIPETDVQNYPDLTSPAKNVEKTEIITSPGDENVPGSPGGFGVFNILKDRTSKSINLPVSSITRRTPRSVKKNLSADFQEQNILNVSPKKKSRAIKQCNDQLSLNGSLIDYVKEGHSELDKIWFNNDASNSKKDKAKSTVLFNSSDEVFSETPEQKVTKKSVWKMKELRGPAEISGNKKLRQLRLNLSVKNKDVDLSSLDGYDGGSSNIGKPNVESNDGNVKHVNVGCDDIDTPYSADFKPPSTSTQVGNVKGAGLESDDIDTPYSADFKPASTSTQKNEEKAKNTKLPLQGSKSSRSPNYKYKRDAVRKKEERMKLDGWDCEQCAKYYGAIGLSPSKIKARMNKCSRHRDKFDKLNQTPADYWNPIFPDTEECRQKKLYVSIRCPRDNDKDHL</sequence>
<dbReference type="OrthoDB" id="5801062at2759"/>
<name>A0A9P0H8P5_NEZVI</name>
<evidence type="ECO:0000313" key="7">
    <source>
        <dbReference type="Proteomes" id="UP001152798"/>
    </source>
</evidence>
<dbReference type="AlphaFoldDB" id="A0A9P0H8P5"/>
<gene>
    <name evidence="6" type="ORF">NEZAVI_LOCUS7207</name>
</gene>
<accession>A0A9P0H8P5</accession>
<dbReference type="PANTHER" id="PTHR15107:SF0">
    <property type="entry name" value="DNA ENDONUCLEASE ACTIVATOR CTP1 C-TERMINAL DOMAIN-CONTAINING PROTEIN"/>
    <property type="match status" value="1"/>
</dbReference>
<dbReference type="InterPro" id="IPR033316">
    <property type="entry name" value="RBBP8-like"/>
</dbReference>
<evidence type="ECO:0000256" key="4">
    <source>
        <dbReference type="SAM" id="MobiDB-lite"/>
    </source>
</evidence>
<keyword evidence="2" id="KW-0227">DNA damage</keyword>